<keyword evidence="2" id="KW-1185">Reference proteome</keyword>
<protein>
    <submittedName>
        <fullName evidence="1">Uncharacterized protein</fullName>
    </submittedName>
</protein>
<gene>
    <name evidence="1" type="ORF">AKJ49_01740</name>
</gene>
<organism evidence="1 2">
    <name type="scientific">candidate division MSBL1 archaeon SCGC-AAA382A03</name>
    <dbReference type="NCBI Taxonomy" id="1698278"/>
    <lineage>
        <taxon>Archaea</taxon>
        <taxon>Methanobacteriati</taxon>
        <taxon>Methanobacteriota</taxon>
        <taxon>candidate division MSBL1</taxon>
    </lineage>
</organism>
<sequence>MLIASFHQSGSKISHLLLTTSSHPNNPFTIPQQINKFLTLFNVFLFFTLGRIRFYPINAFFINPRET</sequence>
<name>A0A133VEB8_9EURY</name>
<reference evidence="1 2" key="1">
    <citation type="journal article" date="2016" name="Sci. Rep.">
        <title>Metabolic traits of an uncultured archaeal lineage -MSBL1- from brine pools of the Red Sea.</title>
        <authorList>
            <person name="Mwirichia R."/>
            <person name="Alam I."/>
            <person name="Rashid M."/>
            <person name="Vinu M."/>
            <person name="Ba-Alawi W."/>
            <person name="Anthony Kamau A."/>
            <person name="Kamanda Ngugi D."/>
            <person name="Goker M."/>
            <person name="Klenk H.P."/>
            <person name="Bajic V."/>
            <person name="Stingl U."/>
        </authorList>
    </citation>
    <scope>NUCLEOTIDE SEQUENCE [LARGE SCALE GENOMIC DNA]</scope>
    <source>
        <strain evidence="1">SCGC-AAA382A03</strain>
    </source>
</reference>
<dbReference type="Proteomes" id="UP000070549">
    <property type="component" value="Unassembled WGS sequence"/>
</dbReference>
<accession>A0A133VEB8</accession>
<evidence type="ECO:0000313" key="2">
    <source>
        <dbReference type="Proteomes" id="UP000070549"/>
    </source>
</evidence>
<evidence type="ECO:0000313" key="1">
    <source>
        <dbReference type="EMBL" id="KXB04775.1"/>
    </source>
</evidence>
<proteinExistence type="predicted"/>
<comment type="caution">
    <text evidence="1">The sequence shown here is derived from an EMBL/GenBank/DDBJ whole genome shotgun (WGS) entry which is preliminary data.</text>
</comment>
<dbReference type="AlphaFoldDB" id="A0A133VEB8"/>
<dbReference type="EMBL" id="LHYC01000046">
    <property type="protein sequence ID" value="KXB04775.1"/>
    <property type="molecule type" value="Genomic_DNA"/>
</dbReference>